<evidence type="ECO:0000256" key="5">
    <source>
        <dbReference type="ARBA" id="ARBA00022737"/>
    </source>
</evidence>
<accession>A0AAD7QPG4</accession>
<feature type="domain" description="ABC transporter" evidence="11">
    <location>
        <begin position="1226"/>
        <end position="1453"/>
    </location>
</feature>
<dbReference type="InterPro" id="IPR026082">
    <property type="entry name" value="ABCA"/>
</dbReference>
<feature type="transmembrane region" description="Helical" evidence="10">
    <location>
        <begin position="1117"/>
        <end position="1137"/>
    </location>
</feature>
<feature type="transmembrane region" description="Helical" evidence="10">
    <location>
        <begin position="353"/>
        <end position="370"/>
    </location>
</feature>
<dbReference type="RefSeq" id="XP_056042538.1">
    <property type="nucleotide sequence ID" value="XM_056187956.1"/>
</dbReference>
<comment type="similarity">
    <text evidence="2">Belongs to the ABC transporter superfamily. ABCA family.</text>
</comment>
<gene>
    <name evidence="12" type="ORF">POJ06DRAFT_255912</name>
</gene>
<evidence type="ECO:0000256" key="1">
    <source>
        <dbReference type="ARBA" id="ARBA00004141"/>
    </source>
</evidence>
<dbReference type="PROSITE" id="PS00211">
    <property type="entry name" value="ABC_TRANSPORTER_1"/>
    <property type="match status" value="1"/>
</dbReference>
<feature type="transmembrane region" description="Helical" evidence="10">
    <location>
        <begin position="295"/>
        <end position="315"/>
    </location>
</feature>
<evidence type="ECO:0000256" key="3">
    <source>
        <dbReference type="ARBA" id="ARBA00022448"/>
    </source>
</evidence>
<dbReference type="GO" id="GO:0005524">
    <property type="term" value="F:ATP binding"/>
    <property type="evidence" value="ECO:0007669"/>
    <property type="project" value="UniProtKB-KW"/>
</dbReference>
<keyword evidence="6" id="KW-0547">Nucleotide-binding</keyword>
<dbReference type="SUPFAM" id="SSF52540">
    <property type="entry name" value="P-loop containing nucleoside triphosphate hydrolases"/>
    <property type="match status" value="2"/>
</dbReference>
<feature type="transmembrane region" description="Helical" evidence="10">
    <location>
        <begin position="321"/>
        <end position="341"/>
    </location>
</feature>
<keyword evidence="7" id="KW-0067">ATP-binding</keyword>
<dbReference type="InterPro" id="IPR013525">
    <property type="entry name" value="ABC2_TM"/>
</dbReference>
<evidence type="ECO:0000259" key="11">
    <source>
        <dbReference type="PROSITE" id="PS50893"/>
    </source>
</evidence>
<feature type="transmembrane region" description="Helical" evidence="10">
    <location>
        <begin position="1078"/>
        <end position="1097"/>
    </location>
</feature>
<evidence type="ECO:0000256" key="9">
    <source>
        <dbReference type="ARBA" id="ARBA00023136"/>
    </source>
</evidence>
<name>A0AAD7QPG4_9ASCO</name>
<dbReference type="InterPro" id="IPR027417">
    <property type="entry name" value="P-loop_NTPase"/>
</dbReference>
<evidence type="ECO:0000256" key="8">
    <source>
        <dbReference type="ARBA" id="ARBA00022989"/>
    </source>
</evidence>
<dbReference type="Proteomes" id="UP001217417">
    <property type="component" value="Unassembled WGS sequence"/>
</dbReference>
<organism evidence="12 13">
    <name type="scientific">Lipomyces tetrasporus</name>
    <dbReference type="NCBI Taxonomy" id="54092"/>
    <lineage>
        <taxon>Eukaryota</taxon>
        <taxon>Fungi</taxon>
        <taxon>Dikarya</taxon>
        <taxon>Ascomycota</taxon>
        <taxon>Saccharomycotina</taxon>
        <taxon>Lipomycetes</taxon>
        <taxon>Lipomycetales</taxon>
        <taxon>Lipomycetaceae</taxon>
        <taxon>Lipomyces</taxon>
    </lineage>
</organism>
<dbReference type="EMBL" id="JARPMG010000007">
    <property type="protein sequence ID" value="KAJ8099088.1"/>
    <property type="molecule type" value="Genomic_DNA"/>
</dbReference>
<dbReference type="Pfam" id="PF12698">
    <property type="entry name" value="ABC2_membrane_3"/>
    <property type="match status" value="1"/>
</dbReference>
<feature type="transmembrane region" description="Helical" evidence="10">
    <location>
        <begin position="214"/>
        <end position="234"/>
    </location>
</feature>
<reference evidence="12" key="1">
    <citation type="submission" date="2023-03" db="EMBL/GenBank/DDBJ databases">
        <title>Near-Complete genome sequence of Lipomyces tetrasporous NRRL Y-64009, an oleaginous yeast capable of growing on lignocellulosic hydrolysates.</title>
        <authorList>
            <consortium name="Lawrence Berkeley National Laboratory"/>
            <person name="Jagtap S.S."/>
            <person name="Liu J.-J."/>
            <person name="Walukiewicz H.E."/>
            <person name="Pangilinan J."/>
            <person name="Lipzen A."/>
            <person name="Ahrendt S."/>
            <person name="Koriabine M."/>
            <person name="Cobaugh K."/>
            <person name="Salamov A."/>
            <person name="Yoshinaga Y."/>
            <person name="Ng V."/>
            <person name="Daum C."/>
            <person name="Grigoriev I.V."/>
            <person name="Slininger P.J."/>
            <person name="Dien B.S."/>
            <person name="Jin Y.-S."/>
            <person name="Rao C.V."/>
        </authorList>
    </citation>
    <scope>NUCLEOTIDE SEQUENCE</scope>
    <source>
        <strain evidence="12">NRRL Y-64009</strain>
    </source>
</reference>
<dbReference type="PROSITE" id="PS50893">
    <property type="entry name" value="ABC_TRANSPORTER_2"/>
    <property type="match status" value="2"/>
</dbReference>
<evidence type="ECO:0000256" key="6">
    <source>
        <dbReference type="ARBA" id="ARBA00022741"/>
    </source>
</evidence>
<feature type="transmembrane region" description="Helical" evidence="10">
    <location>
        <begin position="18"/>
        <end position="44"/>
    </location>
</feature>
<dbReference type="InterPro" id="IPR017871">
    <property type="entry name" value="ABC_transporter-like_CS"/>
</dbReference>
<feature type="transmembrane region" description="Helical" evidence="10">
    <location>
        <begin position="396"/>
        <end position="416"/>
    </location>
</feature>
<evidence type="ECO:0000256" key="4">
    <source>
        <dbReference type="ARBA" id="ARBA00022692"/>
    </source>
</evidence>
<dbReference type="PANTHER" id="PTHR19229:SF36">
    <property type="entry name" value="ATP-BINDING CASSETTE SUB-FAMILY A MEMBER 2"/>
    <property type="match status" value="1"/>
</dbReference>
<feature type="transmembrane region" description="Helical" evidence="10">
    <location>
        <begin position="1046"/>
        <end position="1071"/>
    </location>
</feature>
<comment type="caution">
    <text evidence="12">The sequence shown here is derived from an EMBL/GenBank/DDBJ whole genome shotgun (WGS) entry which is preliminary data.</text>
</comment>
<comment type="subcellular location">
    <subcellularLocation>
        <location evidence="1">Membrane</location>
        <topology evidence="1">Multi-pass membrane protein</topology>
    </subcellularLocation>
</comment>
<keyword evidence="13" id="KW-1185">Reference proteome</keyword>
<evidence type="ECO:0000256" key="2">
    <source>
        <dbReference type="ARBA" id="ARBA00008869"/>
    </source>
</evidence>
<feature type="domain" description="ABC transporter" evidence="11">
    <location>
        <begin position="438"/>
        <end position="675"/>
    </location>
</feature>
<dbReference type="Pfam" id="PF00005">
    <property type="entry name" value="ABC_tran"/>
    <property type="match status" value="2"/>
</dbReference>
<dbReference type="GO" id="GO:0005319">
    <property type="term" value="F:lipid transporter activity"/>
    <property type="evidence" value="ECO:0007669"/>
    <property type="project" value="TreeGrafter"/>
</dbReference>
<evidence type="ECO:0000256" key="7">
    <source>
        <dbReference type="ARBA" id="ARBA00022840"/>
    </source>
</evidence>
<dbReference type="GO" id="GO:0016020">
    <property type="term" value="C:membrane"/>
    <property type="evidence" value="ECO:0007669"/>
    <property type="project" value="UniProtKB-SubCell"/>
</dbReference>
<keyword evidence="9 10" id="KW-0472">Membrane</keyword>
<feature type="transmembrane region" description="Helical" evidence="10">
    <location>
        <begin position="975"/>
        <end position="996"/>
    </location>
</feature>
<feature type="transmembrane region" description="Helical" evidence="10">
    <location>
        <begin position="1017"/>
        <end position="1040"/>
    </location>
</feature>
<dbReference type="PANTHER" id="PTHR19229">
    <property type="entry name" value="ATP-BINDING CASSETTE TRANSPORTER SUBFAMILY A ABCA"/>
    <property type="match status" value="1"/>
</dbReference>
<keyword evidence="5" id="KW-0677">Repeat</keyword>
<dbReference type="GeneID" id="80883122"/>
<evidence type="ECO:0000313" key="13">
    <source>
        <dbReference type="Proteomes" id="UP001217417"/>
    </source>
</evidence>
<sequence length="1553" mass="170952">MAGLFEQTRALYAKCFLIFFRTCLWTSIRSFFLPVIFMFILGYAQNLFVPRGQYGVADPTTVKQLSEVIGNRKLVYLASTVGGLTSDMRKVMQTVTSGLPASQVIELDDPVDLLTVCKQNLRGSSTCFGAIQWNSFDSENRVYNYSLRADAGLGIINVPDHTSDAERYLLPLQWAVDATLTGLSVLDDAPLSLPYTSRSEEQHRQDIRVNYMNAVINYISPAMYLAMIGVVYHMTGRVASEREHGLSTLLESMGCRKAARHLSFFLAFSTLYLVGWIVVGVAVGLSLFKTSNLGTVIVFHILNGFANVSWSLVLAQPWKQTQLAGIMSTGVCILLAIMAVIQRAVGPHNGATSGVLGFIFPPMGYVFYIQENARYERATMAVSLTHVAPEGYTAPGIYWIGAVLQTVAYIFLGMAFERVLYGKQRRTTGDSEHDEYALTLTHVTKSYRLFTFLGLFMQSKRLAPVEAVKDLSFSFRIGELACLLGANGSGKTTTLEMIAGIQNPTSGTITFGSSTELGICPQKNVMWDELTVEENVRMWARIKAIRGAAASDIKAEVADLICACDLSSKKKYLSKNLSGGQKRKLQLTAMFAGGSKVCCVDEVSSGLDPLSRRRIWDILLASRGERTIILTTHFLDEADLLADNIAVLARGVLTGSGSPVKLKEDFGNGYRVFSITPASGREMVYEVENSSQVISLVSRLEREGHKELRVSGPQLEDVFLKFAADSDPEIQDLLKANDTLYRGDDEMSKDAVVTFEEVSSELELNVGKIVGLWAQIWTMMRKRLIVTRRHPFPMFCVVLIPILVGGIVSRFVRSYEGASCNIVNTVDDQEYDSFTLSESADSYDMIFGPQSTVMEYLPGVSNYLAVSTSAGNSSAANSLSSTVTFENTFQTFTDAVHTNFSTLLPGGIYLNSPVTLTYRVNGGSKLAAAGAGIVFGPIVLNMLNNIRANGTATIITNYSPFQYPWVPGTGDSLQFIVYICLAMGAYPAFCSLYPTMERLHRVRALHYSNGLRVLPLWISYLLYDSCFALLATVIVTGILASANSNWFGLGYLFVVMFLYGFTSILVAFVVSLISKSQLAAFAITAAYQCCYFLVYLIAYLSVNTFVTASEVDHTLSILYYVMGLFAPIANLIKALFLSLNLFSSMCNGDTAYSYYGDIGAYGAPILYLVLQAAILFGVLIWWDSGLFRLRIKRKRIPDAEDKVALPDVDLMSEVHRVENPHNGDGLRVVHLSKQFGKFVAVEDVSFGVARGECFALLGPNGAGKSTTFDMIRGEIVPSGGNVFVENVSVSSNRAHARTHLGVCPQFDAIDQMNVDETLSFYARLRGLRGADVQHNVEEIIHAVGISRFRTRMAAKLSGGNRRKLSLGIALMANPTVLLLDEPSSGLDAASKRIMWRTLAHVARGRSIVLTTHSMEEADALASRAGILAKNLLAVGSSDRLRERYGDFYYIQIIHVDGMISTEEAMQQIVTWARDKFVGHEVRVEGIIYHGQVKLAVQTQGDQRKLSVLQIFSAVEQDKEKIGIMYYSVSQPSLEQVFLKIVGEHDVSEDGYGR</sequence>
<feature type="transmembrane region" description="Helical" evidence="10">
    <location>
        <begin position="1158"/>
        <end position="1182"/>
    </location>
</feature>
<dbReference type="InterPro" id="IPR003439">
    <property type="entry name" value="ABC_transporter-like_ATP-bd"/>
</dbReference>
<feature type="transmembrane region" description="Helical" evidence="10">
    <location>
        <begin position="262"/>
        <end position="288"/>
    </location>
</feature>
<feature type="transmembrane region" description="Helical" evidence="10">
    <location>
        <begin position="792"/>
        <end position="812"/>
    </location>
</feature>
<dbReference type="FunFam" id="3.40.50.300:FF:001345">
    <property type="entry name" value="Related to ABC transporter"/>
    <property type="match status" value="1"/>
</dbReference>
<proteinExistence type="inferred from homology"/>
<dbReference type="Gene3D" id="3.40.50.300">
    <property type="entry name" value="P-loop containing nucleotide triphosphate hydrolases"/>
    <property type="match status" value="2"/>
</dbReference>
<keyword evidence="4 10" id="KW-0812">Transmembrane</keyword>
<dbReference type="GO" id="GO:0140359">
    <property type="term" value="F:ABC-type transporter activity"/>
    <property type="evidence" value="ECO:0007669"/>
    <property type="project" value="InterPro"/>
</dbReference>
<dbReference type="InterPro" id="IPR003593">
    <property type="entry name" value="AAA+_ATPase"/>
</dbReference>
<keyword evidence="3" id="KW-0813">Transport</keyword>
<dbReference type="GO" id="GO:0016887">
    <property type="term" value="F:ATP hydrolysis activity"/>
    <property type="evidence" value="ECO:0007669"/>
    <property type="project" value="InterPro"/>
</dbReference>
<dbReference type="SMART" id="SM00382">
    <property type="entry name" value="AAA"/>
    <property type="match status" value="2"/>
</dbReference>
<evidence type="ECO:0000256" key="10">
    <source>
        <dbReference type="SAM" id="Phobius"/>
    </source>
</evidence>
<evidence type="ECO:0000313" key="12">
    <source>
        <dbReference type="EMBL" id="KAJ8099088.1"/>
    </source>
</evidence>
<protein>
    <recommendedName>
        <fullName evidence="11">ABC transporter domain-containing protein</fullName>
    </recommendedName>
</protein>
<keyword evidence="8 10" id="KW-1133">Transmembrane helix</keyword>
<dbReference type="CDD" id="cd03263">
    <property type="entry name" value="ABC_subfamily_A"/>
    <property type="match status" value="2"/>
</dbReference>